<proteinExistence type="predicted"/>
<dbReference type="EMBL" id="JACEIK010000938">
    <property type="protein sequence ID" value="MCD7464090.1"/>
    <property type="molecule type" value="Genomic_DNA"/>
</dbReference>
<comment type="caution">
    <text evidence="1">The sequence shown here is derived from an EMBL/GenBank/DDBJ whole genome shotgun (WGS) entry which is preliminary data.</text>
</comment>
<reference evidence="1 2" key="1">
    <citation type="journal article" date="2021" name="BMC Genomics">
        <title>Datura genome reveals duplications of psychoactive alkaloid biosynthetic genes and high mutation rate following tissue culture.</title>
        <authorList>
            <person name="Rajewski A."/>
            <person name="Carter-House D."/>
            <person name="Stajich J."/>
            <person name="Litt A."/>
        </authorList>
    </citation>
    <scope>NUCLEOTIDE SEQUENCE [LARGE SCALE GENOMIC DNA]</scope>
    <source>
        <strain evidence="1">AR-01</strain>
    </source>
</reference>
<dbReference type="Proteomes" id="UP000823775">
    <property type="component" value="Unassembled WGS sequence"/>
</dbReference>
<evidence type="ECO:0000313" key="1">
    <source>
        <dbReference type="EMBL" id="MCD7464090.1"/>
    </source>
</evidence>
<accession>A0ABS8SYH0</accession>
<gene>
    <name evidence="1" type="ORF">HAX54_052067</name>
</gene>
<name>A0ABS8SYH0_DATST</name>
<organism evidence="1 2">
    <name type="scientific">Datura stramonium</name>
    <name type="common">Jimsonweed</name>
    <name type="synonym">Common thornapple</name>
    <dbReference type="NCBI Taxonomy" id="4076"/>
    <lineage>
        <taxon>Eukaryota</taxon>
        <taxon>Viridiplantae</taxon>
        <taxon>Streptophyta</taxon>
        <taxon>Embryophyta</taxon>
        <taxon>Tracheophyta</taxon>
        <taxon>Spermatophyta</taxon>
        <taxon>Magnoliopsida</taxon>
        <taxon>eudicotyledons</taxon>
        <taxon>Gunneridae</taxon>
        <taxon>Pentapetalae</taxon>
        <taxon>asterids</taxon>
        <taxon>lamiids</taxon>
        <taxon>Solanales</taxon>
        <taxon>Solanaceae</taxon>
        <taxon>Solanoideae</taxon>
        <taxon>Datureae</taxon>
        <taxon>Datura</taxon>
    </lineage>
</organism>
<protein>
    <submittedName>
        <fullName evidence="1">Uncharacterized protein</fullName>
    </submittedName>
</protein>
<keyword evidence="2" id="KW-1185">Reference proteome</keyword>
<evidence type="ECO:0000313" key="2">
    <source>
        <dbReference type="Proteomes" id="UP000823775"/>
    </source>
</evidence>
<sequence length="72" mass="8268">MDLSSKIWRGLHDVTNIEVSQHARLASLPYQFEADHHNHSGLIKCYKLKRRYGPVKLAAVFSKEKVVPLLEP</sequence>